<evidence type="ECO:0008006" key="5">
    <source>
        <dbReference type="Google" id="ProtNLM"/>
    </source>
</evidence>
<dbReference type="GO" id="GO:0051017">
    <property type="term" value="P:actin filament bundle assembly"/>
    <property type="evidence" value="ECO:0007669"/>
    <property type="project" value="TreeGrafter"/>
</dbReference>
<sequence>MDVNRKRVLELSEQGDWDEVLQLIARNPALAQAQDDFGMLPLHWACTEPSVSLDVISTLVRAFPGACELENLSGMLPLHVAIKAKAPGLLVSALLDVNLQAALAKDSSGHYPWIWPSPTAYRASPSTSSARPRARVASEDDDDIPMLVKTQSMMTSTRSLGRELYTASFTMDPMDSNTISLQLKELLSQLHQLSVDIRVNNTSSTSTTYCSSLSSAFSSTGHLGTEGLASVLWNPSDRFGIVLEPAVKGMGARIKGFSSRSDVLGVESLAEGDVLVNINGTSVANSTFTSIMRFLKHFKGTCKLRFRSAVDATTASKCSTGSTGSNPAAEQDNVMYSKVAEMLETTLKKVSAVEETVRLSSAMSLCM</sequence>
<dbReference type="PANTHER" id="PTHR24153">
    <property type="entry name" value="ESPIN"/>
    <property type="match status" value="1"/>
</dbReference>
<dbReference type="SUPFAM" id="SSF50156">
    <property type="entry name" value="PDZ domain-like"/>
    <property type="match status" value="1"/>
</dbReference>
<dbReference type="GO" id="GO:0051015">
    <property type="term" value="F:actin filament binding"/>
    <property type="evidence" value="ECO:0007669"/>
    <property type="project" value="TreeGrafter"/>
</dbReference>
<dbReference type="Gene3D" id="2.30.42.10">
    <property type="match status" value="1"/>
</dbReference>
<keyword evidence="4" id="KW-1185">Reference proteome</keyword>
<dbReference type="EMBL" id="WSZM01000362">
    <property type="protein sequence ID" value="KAF4034503.1"/>
    <property type="molecule type" value="Genomic_DNA"/>
</dbReference>
<name>A0A833W993_PHYIN</name>
<dbReference type="Gene3D" id="1.25.40.20">
    <property type="entry name" value="Ankyrin repeat-containing domain"/>
    <property type="match status" value="1"/>
</dbReference>
<evidence type="ECO:0000313" key="3">
    <source>
        <dbReference type="EMBL" id="KAF4034503.1"/>
    </source>
</evidence>
<dbReference type="SUPFAM" id="SSF48403">
    <property type="entry name" value="Ankyrin repeat"/>
    <property type="match status" value="1"/>
</dbReference>
<evidence type="ECO:0000313" key="4">
    <source>
        <dbReference type="Proteomes" id="UP000602510"/>
    </source>
</evidence>
<dbReference type="AlphaFoldDB" id="A0A833W993"/>
<keyword evidence="2" id="KW-0040">ANK repeat</keyword>
<dbReference type="Proteomes" id="UP000602510">
    <property type="component" value="Unassembled WGS sequence"/>
</dbReference>
<dbReference type="PANTHER" id="PTHR24153:SF8">
    <property type="entry name" value="FORKED, ISOFORM F"/>
    <property type="match status" value="1"/>
</dbReference>
<dbReference type="InterPro" id="IPR036034">
    <property type="entry name" value="PDZ_sf"/>
</dbReference>
<dbReference type="InterPro" id="IPR052420">
    <property type="entry name" value="Espin/Espin-like"/>
</dbReference>
<comment type="caution">
    <text evidence="3">The sequence shown here is derived from an EMBL/GenBank/DDBJ whole genome shotgun (WGS) entry which is preliminary data.</text>
</comment>
<dbReference type="InterPro" id="IPR036770">
    <property type="entry name" value="Ankyrin_rpt-contain_sf"/>
</dbReference>
<organism evidence="3 4">
    <name type="scientific">Phytophthora infestans</name>
    <name type="common">Potato late blight agent</name>
    <name type="synonym">Botrytis infestans</name>
    <dbReference type="NCBI Taxonomy" id="4787"/>
    <lineage>
        <taxon>Eukaryota</taxon>
        <taxon>Sar</taxon>
        <taxon>Stramenopiles</taxon>
        <taxon>Oomycota</taxon>
        <taxon>Peronosporomycetes</taxon>
        <taxon>Peronosporales</taxon>
        <taxon>Peronosporaceae</taxon>
        <taxon>Phytophthora</taxon>
    </lineage>
</organism>
<keyword evidence="1" id="KW-0677">Repeat</keyword>
<dbReference type="GO" id="GO:0005737">
    <property type="term" value="C:cytoplasm"/>
    <property type="evidence" value="ECO:0007669"/>
    <property type="project" value="TreeGrafter"/>
</dbReference>
<accession>A0A833W993</accession>
<protein>
    <recommendedName>
        <fullName evidence="5">PDZ domain-containing protein</fullName>
    </recommendedName>
</protein>
<reference evidence="3" key="1">
    <citation type="submission" date="2020-04" db="EMBL/GenBank/DDBJ databases">
        <title>Hybrid Assembly of Korean Phytophthora infestans isolates.</title>
        <authorList>
            <person name="Prokchorchik M."/>
            <person name="Lee Y."/>
            <person name="Seo J."/>
            <person name="Cho J.-H."/>
            <person name="Park Y.-E."/>
            <person name="Jang D.-C."/>
            <person name="Im J.-S."/>
            <person name="Choi J.-G."/>
            <person name="Park H.-J."/>
            <person name="Lee G.-B."/>
            <person name="Lee Y.-G."/>
            <person name="Hong S.-Y."/>
            <person name="Cho K."/>
            <person name="Sohn K.H."/>
        </authorList>
    </citation>
    <scope>NUCLEOTIDE SEQUENCE</scope>
    <source>
        <strain evidence="3">KR_1_A1</strain>
    </source>
</reference>
<gene>
    <name evidence="3" type="ORF">GN244_ATG13471</name>
</gene>
<evidence type="ECO:0000256" key="1">
    <source>
        <dbReference type="ARBA" id="ARBA00022737"/>
    </source>
</evidence>
<evidence type="ECO:0000256" key="2">
    <source>
        <dbReference type="ARBA" id="ARBA00023043"/>
    </source>
</evidence>
<proteinExistence type="predicted"/>